<dbReference type="PANTHER" id="PTHR43547">
    <property type="entry name" value="TWO-COMPONENT HISTIDINE KINASE"/>
    <property type="match status" value="1"/>
</dbReference>
<evidence type="ECO:0000256" key="1">
    <source>
        <dbReference type="ARBA" id="ARBA00022553"/>
    </source>
</evidence>
<dbReference type="InterPro" id="IPR003594">
    <property type="entry name" value="HATPase_dom"/>
</dbReference>
<keyword evidence="5" id="KW-0418">Kinase</keyword>
<dbReference type="PROSITE" id="PS50109">
    <property type="entry name" value="HIS_KIN"/>
    <property type="match status" value="1"/>
</dbReference>
<dbReference type="InterPro" id="IPR005467">
    <property type="entry name" value="His_kinase_dom"/>
</dbReference>
<dbReference type="KEGG" id="mfo:Metfor_2186"/>
<dbReference type="Pfam" id="PF00072">
    <property type="entry name" value="Response_reg"/>
    <property type="match status" value="1"/>
</dbReference>
<dbReference type="eggNOG" id="arCOG06193">
    <property type="taxonomic scope" value="Archaea"/>
</dbReference>
<dbReference type="eggNOG" id="arCOG06537">
    <property type="taxonomic scope" value="Archaea"/>
</dbReference>
<gene>
    <name evidence="5" type="ordered locus">Metfor_2186</name>
</gene>
<dbReference type="SUPFAM" id="SSF55874">
    <property type="entry name" value="ATPase domain of HSP90 chaperone/DNA topoisomerase II/histidine kinase"/>
    <property type="match status" value="1"/>
</dbReference>
<feature type="modified residue" description="4-aspartylphosphate" evidence="2">
    <location>
        <position position="58"/>
    </location>
</feature>
<dbReference type="HOGENOM" id="CLU_000445_114_72_2"/>
<dbReference type="RefSeq" id="WP_015286155.1">
    <property type="nucleotide sequence ID" value="NC_019943.1"/>
</dbReference>
<dbReference type="SMART" id="SM00448">
    <property type="entry name" value="REC"/>
    <property type="match status" value="1"/>
</dbReference>
<dbReference type="AlphaFoldDB" id="L0HEQ4"/>
<dbReference type="Gene3D" id="3.30.450.20">
    <property type="entry name" value="PAS domain"/>
    <property type="match status" value="1"/>
</dbReference>
<dbReference type="GO" id="GO:0000155">
    <property type="term" value="F:phosphorelay sensor kinase activity"/>
    <property type="evidence" value="ECO:0007669"/>
    <property type="project" value="TreeGrafter"/>
</dbReference>
<dbReference type="eggNOG" id="arCOG04001">
    <property type="taxonomic scope" value="Archaea"/>
</dbReference>
<dbReference type="InterPro" id="IPR035965">
    <property type="entry name" value="PAS-like_dom_sf"/>
</dbReference>
<evidence type="ECO:0000313" key="6">
    <source>
        <dbReference type="Proteomes" id="UP000010824"/>
    </source>
</evidence>
<evidence type="ECO:0000259" key="3">
    <source>
        <dbReference type="PROSITE" id="PS50109"/>
    </source>
</evidence>
<protein>
    <submittedName>
        <fullName evidence="5">Response regulator receiver domain protein,histidine kinase</fullName>
    </submittedName>
</protein>
<reference evidence="6" key="1">
    <citation type="submission" date="2011-12" db="EMBL/GenBank/DDBJ databases">
        <title>Complete sequence of Methanoregula formicicum SMSP.</title>
        <authorList>
            <person name="Lucas S."/>
            <person name="Han J."/>
            <person name="Lapidus A."/>
            <person name="Cheng J.-F."/>
            <person name="Goodwin L."/>
            <person name="Pitluck S."/>
            <person name="Peters L."/>
            <person name="Ovchinnikova G."/>
            <person name="Teshima H."/>
            <person name="Detter J.C."/>
            <person name="Han C."/>
            <person name="Tapia R."/>
            <person name="Land M."/>
            <person name="Hauser L."/>
            <person name="Kyrpides N."/>
            <person name="Ivanova N."/>
            <person name="Pagani I."/>
            <person name="Imachi H."/>
            <person name="Tamaki H."/>
            <person name="Sekiguchi Y."/>
            <person name="Kamagata Y."/>
            <person name="Cadillo-Quiroz H."/>
            <person name="Zinder S."/>
            <person name="Liu W.-T."/>
            <person name="Woyke T."/>
        </authorList>
    </citation>
    <scope>NUCLEOTIDE SEQUENCE [LARGE SCALE GENOMIC DNA]</scope>
    <source>
        <strain evidence="6">DSM 22288 / NBRC 105244 / SMSP</strain>
    </source>
</reference>
<dbReference type="PRINTS" id="PR00344">
    <property type="entry name" value="BCTRLSENSOR"/>
</dbReference>
<dbReference type="PROSITE" id="PS50110">
    <property type="entry name" value="RESPONSE_REGULATORY"/>
    <property type="match status" value="1"/>
</dbReference>
<keyword evidence="6" id="KW-1185">Reference proteome</keyword>
<dbReference type="Pfam" id="PF02518">
    <property type="entry name" value="HATPase_c"/>
    <property type="match status" value="1"/>
</dbReference>
<dbReference type="SMART" id="SM00387">
    <property type="entry name" value="HATPase_c"/>
    <property type="match status" value="1"/>
</dbReference>
<dbReference type="PANTHER" id="PTHR43547:SF2">
    <property type="entry name" value="HYBRID SIGNAL TRANSDUCTION HISTIDINE KINASE C"/>
    <property type="match status" value="1"/>
</dbReference>
<accession>L0HEQ4</accession>
<dbReference type="GeneID" id="25397823"/>
<dbReference type="SUPFAM" id="SSF52172">
    <property type="entry name" value="CheY-like"/>
    <property type="match status" value="1"/>
</dbReference>
<dbReference type="EMBL" id="CP003167">
    <property type="protein sequence ID" value="AGB03192.1"/>
    <property type="molecule type" value="Genomic_DNA"/>
</dbReference>
<dbReference type="CDD" id="cd17534">
    <property type="entry name" value="REC_DC-like"/>
    <property type="match status" value="1"/>
</dbReference>
<reference evidence="5 6" key="2">
    <citation type="journal article" date="2014" name="Genome Announc.">
        <title>Complete Genome Sequence of Methanoregula formicica SMSPT, a Mesophilic Hydrogenotrophic Methanogen Isolated from a Methanogenic Upflow Anaerobic Sludge Blanket Reactor.</title>
        <authorList>
            <person name="Yamamoto K."/>
            <person name="Tamaki H."/>
            <person name="Cadillo-Quiroz H."/>
            <person name="Imachi H."/>
            <person name="Kyrpides N."/>
            <person name="Woyke T."/>
            <person name="Goodwin L."/>
            <person name="Zinder S.H."/>
            <person name="Kamagata Y."/>
            <person name="Liu W.T."/>
        </authorList>
    </citation>
    <scope>NUCLEOTIDE SEQUENCE [LARGE SCALE GENOMIC DNA]</scope>
    <source>
        <strain evidence="6">DSM 22288 / NBRC 105244 / SMSP</strain>
    </source>
</reference>
<dbReference type="Gene3D" id="3.30.565.10">
    <property type="entry name" value="Histidine kinase-like ATPase, C-terminal domain"/>
    <property type="match status" value="1"/>
</dbReference>
<proteinExistence type="predicted"/>
<evidence type="ECO:0000313" key="5">
    <source>
        <dbReference type="EMBL" id="AGB03192.1"/>
    </source>
</evidence>
<dbReference type="InterPro" id="IPR004358">
    <property type="entry name" value="Sig_transdc_His_kin-like_C"/>
</dbReference>
<keyword evidence="1 2" id="KW-0597">Phosphoprotein</keyword>
<keyword evidence="5" id="KW-0808">Transferase</keyword>
<organism evidence="5 6">
    <name type="scientific">Methanoregula formicica (strain DSM 22288 / NBRC 105244 / SMSP)</name>
    <dbReference type="NCBI Taxonomy" id="593750"/>
    <lineage>
        <taxon>Archaea</taxon>
        <taxon>Methanobacteriati</taxon>
        <taxon>Methanobacteriota</taxon>
        <taxon>Stenosarchaea group</taxon>
        <taxon>Methanomicrobia</taxon>
        <taxon>Methanomicrobiales</taxon>
        <taxon>Methanoregulaceae</taxon>
        <taxon>Methanoregula</taxon>
    </lineage>
</organism>
<dbReference type="InterPro" id="IPR011006">
    <property type="entry name" value="CheY-like_superfamily"/>
</dbReference>
<dbReference type="InterPro" id="IPR036890">
    <property type="entry name" value="HATPase_C_sf"/>
</dbReference>
<dbReference type="Gene3D" id="3.40.50.2300">
    <property type="match status" value="1"/>
</dbReference>
<evidence type="ECO:0000256" key="2">
    <source>
        <dbReference type="PROSITE-ProRule" id="PRU00169"/>
    </source>
</evidence>
<feature type="domain" description="Histidine kinase" evidence="3">
    <location>
        <begin position="272"/>
        <end position="469"/>
    </location>
</feature>
<dbReference type="InterPro" id="IPR001789">
    <property type="entry name" value="Sig_transdc_resp-reg_receiver"/>
</dbReference>
<dbReference type="SUPFAM" id="SSF55785">
    <property type="entry name" value="PYP-like sensor domain (PAS domain)"/>
    <property type="match status" value="1"/>
</dbReference>
<dbReference type="Proteomes" id="UP000010824">
    <property type="component" value="Chromosome"/>
</dbReference>
<sequence length="473" mass="52611">MAGNGKPSVFIVEDESVVALDIRDVLTGFGYRVEGIAKTGEDALKRIPASLPDIVLMDIHLAGEMDGIDTADRIHSEYHIPVIFLTAYADEALIERAKQTLPFGYIIKPFGERELHSAIEVAIYKSGMEKRLKESEEKFRTLFDCIPDALCYCRMIRSEDGTLTNLEVITANPEFQAMAQTPALTGARFSQIPFLTGDSSGRFLLLCRRVAKTGVPESIDGLKGHQNLWLRAHISAYDPDHVVAIFVDVTELKMAAEALRLSNHKLNLLSSITRHDIRNQIQALYGYFGILMIKLEGTPWLEYILKGAQVVDTIERQISFTKEYEGLGRQNPAWQSVARSIEGTVGSLPMREIQVTLKTGGLEIFTDPLFDKVFYNLIDNALRYGGEKMTEIRIFCQESKEGLVIVVEDDGTGIAGEDKIRLFTKGFGKNTGLGLFLSREILAITGITITENGEPGKGARFEIHVPPDGYRFT</sequence>
<dbReference type="CDD" id="cd00075">
    <property type="entry name" value="HATPase"/>
    <property type="match status" value="1"/>
</dbReference>
<name>L0HEQ4_METFS</name>
<feature type="domain" description="Response regulatory" evidence="4">
    <location>
        <begin position="8"/>
        <end position="123"/>
    </location>
</feature>
<dbReference type="STRING" id="593750.Metfor_2186"/>
<dbReference type="OrthoDB" id="8127at2157"/>
<dbReference type="InParanoid" id="L0HEQ4"/>
<evidence type="ECO:0000259" key="4">
    <source>
        <dbReference type="PROSITE" id="PS50110"/>
    </source>
</evidence>